<accession>A0A8S4MZT7</accession>
<comment type="caution">
    <text evidence="2">The sequence shown here is derived from an EMBL/GenBank/DDBJ whole genome shotgun (WGS) entry which is preliminary data.</text>
</comment>
<name>A0A8S4MZT7_OWEFU</name>
<keyword evidence="3" id="KW-1185">Reference proteome</keyword>
<gene>
    <name evidence="2" type="ORF">OFUS_LOCUS1349</name>
</gene>
<dbReference type="AlphaFoldDB" id="A0A8S4MZT7"/>
<evidence type="ECO:0000256" key="1">
    <source>
        <dbReference type="SAM" id="MobiDB-lite"/>
    </source>
</evidence>
<protein>
    <submittedName>
        <fullName evidence="2">Uncharacterized protein</fullName>
    </submittedName>
</protein>
<evidence type="ECO:0000313" key="2">
    <source>
        <dbReference type="EMBL" id="CAH1773808.1"/>
    </source>
</evidence>
<dbReference type="Proteomes" id="UP000749559">
    <property type="component" value="Unassembled WGS sequence"/>
</dbReference>
<feature type="compositionally biased region" description="Basic and acidic residues" evidence="1">
    <location>
        <begin position="708"/>
        <end position="722"/>
    </location>
</feature>
<proteinExistence type="predicted"/>
<feature type="region of interest" description="Disordered" evidence="1">
    <location>
        <begin position="550"/>
        <end position="569"/>
    </location>
</feature>
<dbReference type="EMBL" id="CAIIXF020000001">
    <property type="protein sequence ID" value="CAH1773808.1"/>
    <property type="molecule type" value="Genomic_DNA"/>
</dbReference>
<sequence>MNDVTPPVKERESRKPKKGKIYADTQINEPLKTDAVTPVKERECRKSTKGKSYVDNNEPLKMGGLTPVKVKVSRKPTQGKTSYRSQRWANRTRYLQDNRQSTTISTEMLSYLRKGRCISSKTISCYHCHVSFKAGHLKRHLFQYCKGISNDQKLKYKLMKTGQVIVSEEMLEIVQGNSYSKVLTQCLHCDCMLQVRRIKQHIYKYCKNITDNLRMEYKKLWTRSLDKKDKTKKRESSDRTIKNKVVTDARDIISVDEIDEEGSKEAGQIYDGKTAADLDTSEEIHVSENNEQIISDLPDTNAIHCTDVQEKDADMIDIESTTEFSVTSVAPKRIKRSTVTQTLPLSTTVHSNEHRSEKCEKVSDKEHNVCKRYNTQKRGRRFTHRVPTKRVAAKYSLGNILGNPEKTDGNKNIVKSVETSLTTVSEETKTSDDAYNQLDGRQEMVGKQTLQIPVKFLEPGNLDKKEDENCNRIESEETSSLSTLAQVCEETETRPGADNQSDSEKKIVGEEIFQTSSKAIEVQPNLNQRSGNTDEERTHTLLVIPPGQKREKLTEDDVSTFDTKDDAPVPKVDRHEVHLLNEDKMAVIEGTVNSVNSAEENVNKSKQDLSDDDSMKIDEIKVHGAQSTKNEPSSLDDQQQDDSVIYVDTVKRKAQDQNLLNERMHTKRPRRLLAKAIDRNRNAKTINRKGTSLSADYPSKCAYVLRPRGKDDKKAQIKDLKHQGSKSVQPISKPLSSSSPSQSLSAIQQTYDQSTSRLGSSAEHNQLVTNQQQISAQHTHQINVQQQIGHQMNAQPGLVQLPITNPVINNVDMNPYKLYSRIQPNMMIPQPLYGGATNVQPSLIKVPKNTKVIVLPYGSRISPAHTTSHATTSMPGVVMHIPILDANTFIQPPLQQKLPASSATSMNMSENGFQNQNDIKYPTVPCTGDWSNSSAVTSSVLGQPTELAQSLSIPWTGNGLNSSAVTSSALGQPTQLTQSFSIPWAGDGLNSIAVTSSALGQPTQ</sequence>
<feature type="compositionally biased region" description="Low complexity" evidence="1">
    <location>
        <begin position="727"/>
        <end position="749"/>
    </location>
</feature>
<evidence type="ECO:0000313" key="3">
    <source>
        <dbReference type="Proteomes" id="UP000749559"/>
    </source>
</evidence>
<feature type="region of interest" description="Disordered" evidence="1">
    <location>
        <begin position="1"/>
        <end position="60"/>
    </location>
</feature>
<reference evidence="2" key="1">
    <citation type="submission" date="2022-03" db="EMBL/GenBank/DDBJ databases">
        <authorList>
            <person name="Martin C."/>
        </authorList>
    </citation>
    <scope>NUCLEOTIDE SEQUENCE</scope>
</reference>
<feature type="compositionally biased region" description="Polar residues" evidence="1">
    <location>
        <begin position="750"/>
        <end position="760"/>
    </location>
</feature>
<feature type="region of interest" description="Disordered" evidence="1">
    <location>
        <begin position="707"/>
        <end position="760"/>
    </location>
</feature>
<feature type="non-terminal residue" evidence="2">
    <location>
        <position position="1004"/>
    </location>
</feature>
<organism evidence="2 3">
    <name type="scientific">Owenia fusiformis</name>
    <name type="common">Polychaete worm</name>
    <dbReference type="NCBI Taxonomy" id="6347"/>
    <lineage>
        <taxon>Eukaryota</taxon>
        <taxon>Metazoa</taxon>
        <taxon>Spiralia</taxon>
        <taxon>Lophotrochozoa</taxon>
        <taxon>Annelida</taxon>
        <taxon>Polychaeta</taxon>
        <taxon>Sedentaria</taxon>
        <taxon>Canalipalpata</taxon>
        <taxon>Sabellida</taxon>
        <taxon>Oweniida</taxon>
        <taxon>Oweniidae</taxon>
        <taxon>Owenia</taxon>
    </lineage>
</organism>